<keyword evidence="1" id="KW-1133">Transmembrane helix</keyword>
<reference evidence="2" key="1">
    <citation type="submission" date="2015-05" db="EMBL/GenBank/DDBJ databases">
        <title>Permanent draft genome of Rhodopirellula islandicus K833.</title>
        <authorList>
            <person name="Kizina J."/>
            <person name="Richter M."/>
            <person name="Glockner F.O."/>
            <person name="Harder J."/>
        </authorList>
    </citation>
    <scope>NUCLEOTIDE SEQUENCE [LARGE SCALE GENOMIC DNA]</scope>
    <source>
        <strain evidence="2">K833</strain>
    </source>
</reference>
<evidence type="ECO:0008006" key="4">
    <source>
        <dbReference type="Google" id="ProtNLM"/>
    </source>
</evidence>
<keyword evidence="3" id="KW-1185">Reference proteome</keyword>
<evidence type="ECO:0000313" key="3">
    <source>
        <dbReference type="Proteomes" id="UP000036367"/>
    </source>
</evidence>
<evidence type="ECO:0000313" key="2">
    <source>
        <dbReference type="EMBL" id="KLU02194.1"/>
    </source>
</evidence>
<proteinExistence type="predicted"/>
<accession>A0A0J1E9R1</accession>
<gene>
    <name evidence="2" type="ORF">RISK_005260</name>
</gene>
<sequence>MNPYASSAATEKATRKDLAEVASEYAWLIIVIGWVAGLLILDASDDNGFQLWQEHCPIMIRPLQSPQSVLIGYLLLFCSSWIAFLFIGVSFICAVFFCVAKVAVGTFVLTRWLTRNLIFSSSFINKANQRDNV</sequence>
<keyword evidence="1" id="KW-0472">Membrane</keyword>
<feature type="transmembrane region" description="Helical" evidence="1">
    <location>
        <begin position="25"/>
        <end position="43"/>
    </location>
</feature>
<protein>
    <recommendedName>
        <fullName evidence="4">Transmembrane protein</fullName>
    </recommendedName>
</protein>
<evidence type="ECO:0000256" key="1">
    <source>
        <dbReference type="SAM" id="Phobius"/>
    </source>
</evidence>
<dbReference type="AlphaFoldDB" id="A0A0J1E9R1"/>
<keyword evidence="1" id="KW-0812">Transmembrane</keyword>
<name>A0A0J1E9R1_RHOIS</name>
<dbReference type="EMBL" id="LECT01000044">
    <property type="protein sequence ID" value="KLU02194.1"/>
    <property type="molecule type" value="Genomic_DNA"/>
</dbReference>
<organism evidence="2 3">
    <name type="scientific">Rhodopirellula islandica</name>
    <dbReference type="NCBI Taxonomy" id="595434"/>
    <lineage>
        <taxon>Bacteria</taxon>
        <taxon>Pseudomonadati</taxon>
        <taxon>Planctomycetota</taxon>
        <taxon>Planctomycetia</taxon>
        <taxon>Pirellulales</taxon>
        <taxon>Pirellulaceae</taxon>
        <taxon>Rhodopirellula</taxon>
    </lineage>
</organism>
<comment type="caution">
    <text evidence="2">The sequence shown here is derived from an EMBL/GenBank/DDBJ whole genome shotgun (WGS) entry which is preliminary data.</text>
</comment>
<dbReference type="Proteomes" id="UP000036367">
    <property type="component" value="Unassembled WGS sequence"/>
</dbReference>
<dbReference type="RefSeq" id="WP_047816349.1">
    <property type="nucleotide sequence ID" value="NZ_LECT01000044.1"/>
</dbReference>
<dbReference type="PATRIC" id="fig|595434.4.peg.4997"/>